<reference evidence="6 7" key="1">
    <citation type="journal article" date="2019" name="Nature">
        <title>A new antibiotic selectively kills Gram-negative pathogens.</title>
        <authorList>
            <person name="Imai Y."/>
            <person name="Meyer K.J."/>
            <person name="Iinishi A."/>
            <person name="Favre-Godal Q."/>
            <person name="Green R."/>
            <person name="Manuse S."/>
            <person name="Caboni M."/>
            <person name="Mori M."/>
            <person name="Niles S."/>
            <person name="Ghiglieri M."/>
            <person name="Honrao C."/>
            <person name="Ma X."/>
            <person name="Guo J.J."/>
            <person name="Makriyannis A."/>
            <person name="Linares-Otoya L."/>
            <person name="Boehringer N."/>
            <person name="Wuisan Z.G."/>
            <person name="Kaur H."/>
            <person name="Wu R."/>
            <person name="Mateus A."/>
            <person name="Typas A."/>
            <person name="Savitski M.M."/>
            <person name="Espinoza J.L."/>
            <person name="O'Rourke A."/>
            <person name="Nelson K.E."/>
            <person name="Hiller S."/>
            <person name="Noinaj N."/>
            <person name="Schaeberle T.F."/>
            <person name="D'Onofrio A."/>
            <person name="Lewis K."/>
        </authorList>
    </citation>
    <scope>NUCLEOTIDE SEQUENCE [LARGE SCALE GENOMIC DNA]</scope>
    <source>
        <strain evidence="6 7">HGB 1456</strain>
    </source>
</reference>
<dbReference type="GO" id="GO:0003677">
    <property type="term" value="F:DNA binding"/>
    <property type="evidence" value="ECO:0007669"/>
    <property type="project" value="UniProtKB-KW"/>
</dbReference>
<dbReference type="PROSITE" id="PS50931">
    <property type="entry name" value="HTH_LYSR"/>
    <property type="match status" value="1"/>
</dbReference>
<evidence type="ECO:0000256" key="4">
    <source>
        <dbReference type="ARBA" id="ARBA00023163"/>
    </source>
</evidence>
<evidence type="ECO:0000256" key="2">
    <source>
        <dbReference type="ARBA" id="ARBA00023015"/>
    </source>
</evidence>
<evidence type="ECO:0000313" key="7">
    <source>
        <dbReference type="Proteomes" id="UP000481739"/>
    </source>
</evidence>
<keyword evidence="2" id="KW-0805">Transcription regulation</keyword>
<dbReference type="GO" id="GO:0003700">
    <property type="term" value="F:DNA-binding transcription factor activity"/>
    <property type="evidence" value="ECO:0007669"/>
    <property type="project" value="InterPro"/>
</dbReference>
<organism evidence="6 7">
    <name type="scientific">Photorhabdus khanii</name>
    <dbReference type="NCBI Taxonomy" id="1004150"/>
    <lineage>
        <taxon>Bacteria</taxon>
        <taxon>Pseudomonadati</taxon>
        <taxon>Pseudomonadota</taxon>
        <taxon>Gammaproteobacteria</taxon>
        <taxon>Enterobacterales</taxon>
        <taxon>Morganellaceae</taxon>
        <taxon>Photorhabdus</taxon>
    </lineage>
</organism>
<dbReference type="Gene3D" id="1.10.10.10">
    <property type="entry name" value="Winged helix-like DNA-binding domain superfamily/Winged helix DNA-binding domain"/>
    <property type="match status" value="1"/>
</dbReference>
<protein>
    <submittedName>
        <fullName evidence="6">Transcriptional regulator CynR</fullName>
    </submittedName>
</protein>
<dbReference type="Pfam" id="PF00126">
    <property type="entry name" value="HTH_1"/>
    <property type="match status" value="1"/>
</dbReference>
<dbReference type="Pfam" id="PF03466">
    <property type="entry name" value="LysR_substrate"/>
    <property type="match status" value="1"/>
</dbReference>
<dbReference type="SUPFAM" id="SSF46785">
    <property type="entry name" value="Winged helix' DNA-binding domain"/>
    <property type="match status" value="1"/>
</dbReference>
<dbReference type="Proteomes" id="UP000481739">
    <property type="component" value="Unassembled WGS sequence"/>
</dbReference>
<dbReference type="InterPro" id="IPR036390">
    <property type="entry name" value="WH_DNA-bd_sf"/>
</dbReference>
<comment type="similarity">
    <text evidence="1">Belongs to the LysR transcriptional regulatory family.</text>
</comment>
<accession>A0A7C9GKJ8</accession>
<proteinExistence type="inferred from homology"/>
<dbReference type="NCBIfam" id="NF008416">
    <property type="entry name" value="PRK11242.1"/>
    <property type="match status" value="1"/>
</dbReference>
<sequence>MLLRHIRYLLAIAEHQSFTRAAEELHVSQPTLSQQIRQLEESLHVQDLSLGLLRLAMTPTFTTYFIGHWVERFNARYPGIALNIKEMTQDQIEVALAENQLDLGIAFSAVRSPDIDSEPLFIETLSLIVGQSHRFISQQTSLTAKMLEHEGLALLSKDFATRSHIDLYFQRQGITPRIAIEANSISTIVEIVRRGRLATLLPDVIAYEQAGLNSIAIQPPLPQRNAVLLWRSGAYRSAASQAFANLITHRFDVHQESDNF</sequence>
<dbReference type="InterPro" id="IPR005119">
    <property type="entry name" value="LysR_subst-bd"/>
</dbReference>
<evidence type="ECO:0000313" key="6">
    <source>
        <dbReference type="EMBL" id="MQL49094.1"/>
    </source>
</evidence>
<evidence type="ECO:0000259" key="5">
    <source>
        <dbReference type="PROSITE" id="PS50931"/>
    </source>
</evidence>
<evidence type="ECO:0000256" key="3">
    <source>
        <dbReference type="ARBA" id="ARBA00023125"/>
    </source>
</evidence>
<dbReference type="InterPro" id="IPR050950">
    <property type="entry name" value="HTH-type_LysR_regulators"/>
</dbReference>
<keyword evidence="3" id="KW-0238">DNA-binding</keyword>
<dbReference type="EMBL" id="WHZZ01000005">
    <property type="protein sequence ID" value="MQL49094.1"/>
    <property type="molecule type" value="Genomic_DNA"/>
</dbReference>
<dbReference type="GO" id="GO:0005829">
    <property type="term" value="C:cytosol"/>
    <property type="evidence" value="ECO:0007669"/>
    <property type="project" value="TreeGrafter"/>
</dbReference>
<dbReference type="RefSeq" id="WP_152963215.1">
    <property type="nucleotide sequence ID" value="NZ_CAWOZU010000020.1"/>
</dbReference>
<dbReference type="InterPro" id="IPR000847">
    <property type="entry name" value="LysR_HTH_N"/>
</dbReference>
<comment type="caution">
    <text evidence="6">The sequence shown here is derived from an EMBL/GenBank/DDBJ whole genome shotgun (WGS) entry which is preliminary data.</text>
</comment>
<evidence type="ECO:0000256" key="1">
    <source>
        <dbReference type="ARBA" id="ARBA00009437"/>
    </source>
</evidence>
<dbReference type="AlphaFoldDB" id="A0A7C9GKJ8"/>
<dbReference type="PANTHER" id="PTHR30419">
    <property type="entry name" value="HTH-TYPE TRANSCRIPTIONAL REGULATOR YBHD"/>
    <property type="match status" value="1"/>
</dbReference>
<gene>
    <name evidence="6" type="primary">cynR</name>
    <name evidence="6" type="ORF">GEA64_14475</name>
</gene>
<dbReference type="Gene3D" id="3.40.190.290">
    <property type="match status" value="1"/>
</dbReference>
<dbReference type="PRINTS" id="PR00039">
    <property type="entry name" value="HTHLYSR"/>
</dbReference>
<feature type="domain" description="HTH lysR-type" evidence="5">
    <location>
        <begin position="1"/>
        <end position="46"/>
    </location>
</feature>
<dbReference type="InterPro" id="IPR037403">
    <property type="entry name" value="CynR_PBP2"/>
</dbReference>
<dbReference type="CDD" id="cd08425">
    <property type="entry name" value="PBP2_CynR"/>
    <property type="match status" value="1"/>
</dbReference>
<keyword evidence="4" id="KW-0804">Transcription</keyword>
<dbReference type="InterPro" id="IPR036388">
    <property type="entry name" value="WH-like_DNA-bd_sf"/>
</dbReference>
<dbReference type="SUPFAM" id="SSF53850">
    <property type="entry name" value="Periplasmic binding protein-like II"/>
    <property type="match status" value="1"/>
</dbReference>
<name>A0A7C9GKJ8_9GAMM</name>